<reference evidence="1 2" key="1">
    <citation type="submission" date="2012-02" db="EMBL/GenBank/DDBJ databases">
        <title>The Genome Sequence of Parabacteroides goldsteinii CL02T12C30.</title>
        <authorList>
            <consortium name="The Broad Institute Genome Sequencing Platform"/>
            <person name="Earl A."/>
            <person name="Ward D."/>
            <person name="Feldgarden M."/>
            <person name="Gevers D."/>
            <person name="Zitomersky N.L."/>
            <person name="Coyne M.J."/>
            <person name="Comstock L.E."/>
            <person name="Young S.K."/>
            <person name="Zeng Q."/>
            <person name="Gargeya S."/>
            <person name="Fitzgerald M."/>
            <person name="Haas B."/>
            <person name="Abouelleil A."/>
            <person name="Alvarado L."/>
            <person name="Arachchi H.M."/>
            <person name="Berlin A."/>
            <person name="Chapman S.B."/>
            <person name="Gearin G."/>
            <person name="Goldberg J."/>
            <person name="Griggs A."/>
            <person name="Gujja S."/>
            <person name="Hansen M."/>
            <person name="Heiman D."/>
            <person name="Howarth C."/>
            <person name="Larimer J."/>
            <person name="Lui A."/>
            <person name="MacDonald P.J.P."/>
            <person name="McCowen C."/>
            <person name="Montmayeur A."/>
            <person name="Murphy C."/>
            <person name="Neiman D."/>
            <person name="Pearson M."/>
            <person name="Priest M."/>
            <person name="Roberts A."/>
            <person name="Saif S."/>
            <person name="Shea T."/>
            <person name="Sisk P."/>
            <person name="Stolte C."/>
            <person name="Sykes S."/>
            <person name="Wortman J."/>
            <person name="Nusbaum C."/>
            <person name="Birren B."/>
        </authorList>
    </citation>
    <scope>NUCLEOTIDE SEQUENCE [LARGE SCALE GENOMIC DNA]</scope>
    <source>
        <strain evidence="1 2">CL02T12C30</strain>
    </source>
</reference>
<name>K6AUQ1_9BACT</name>
<dbReference type="Pfam" id="PF12784">
    <property type="entry name" value="PDDEXK_2"/>
    <property type="match status" value="1"/>
</dbReference>
<protein>
    <recommendedName>
        <fullName evidence="3">Transposase (putative) YhgA-like domain-containing protein</fullName>
    </recommendedName>
</protein>
<comment type="caution">
    <text evidence="1">The sequence shown here is derived from an EMBL/GenBank/DDBJ whole genome shotgun (WGS) entry which is preliminary data.</text>
</comment>
<dbReference type="EMBL" id="AGZO01000007">
    <property type="protein sequence ID" value="EKN19498.1"/>
    <property type="molecule type" value="Genomic_DNA"/>
</dbReference>
<proteinExistence type="predicted"/>
<dbReference type="NCBIfam" id="TIGR01784">
    <property type="entry name" value="T_den_put_tspse"/>
    <property type="match status" value="1"/>
</dbReference>
<dbReference type="PANTHER" id="PTHR41317:SF1">
    <property type="entry name" value="PD-(D_E)XK NUCLEASE FAMILY TRANSPOSASE"/>
    <property type="match status" value="1"/>
</dbReference>
<dbReference type="PANTHER" id="PTHR41317">
    <property type="entry name" value="PD-(D_E)XK NUCLEASE FAMILY TRANSPOSASE"/>
    <property type="match status" value="1"/>
</dbReference>
<evidence type="ECO:0000313" key="1">
    <source>
        <dbReference type="EMBL" id="EKN19498.1"/>
    </source>
</evidence>
<dbReference type="HOGENOM" id="CLU_057504_1_0_10"/>
<evidence type="ECO:0008006" key="3">
    <source>
        <dbReference type="Google" id="ProtNLM"/>
    </source>
</evidence>
<evidence type="ECO:0000313" key="2">
    <source>
        <dbReference type="Proteomes" id="UP000006330"/>
    </source>
</evidence>
<dbReference type="Proteomes" id="UP000006330">
    <property type="component" value="Unassembled WGS sequence"/>
</dbReference>
<sequence>MSHRLLLDDNQNSLVMGKFINPFTDFGFHRIFGQEVHKELLIDFLNQLLKDERHIIDITFLNPIQQPETIEDRGVIFDIHCRDDKGGWFVVEMQNGAQPYFYDRGIYYLSRAISNQGEKGKDWKFSLCPVYGIFLLNYKMGINSKFRTDVILADRDTGRMFSDKIRQVYLELPWFTKEPDDCETDFERWLYLLKHMDTLERMPFKARKAVFDKLLEVADVANLSKDERILYDEALKRYRDYKNTIDYAEEKGVEKGIKIGKTEEQRLIAANFKKRGVNTEMIAQCTGLSIEEIDNL</sequence>
<dbReference type="InterPro" id="IPR010106">
    <property type="entry name" value="RpnA"/>
</dbReference>
<accession>K6AUQ1</accession>
<gene>
    <name evidence="1" type="ORF">HMPREF1076_00420</name>
</gene>
<dbReference type="AlphaFoldDB" id="K6AUQ1"/>
<organism evidence="1 2">
    <name type="scientific">Parabacteroides goldsteinii CL02T12C30</name>
    <dbReference type="NCBI Taxonomy" id="999418"/>
    <lineage>
        <taxon>Bacteria</taxon>
        <taxon>Pseudomonadati</taxon>
        <taxon>Bacteroidota</taxon>
        <taxon>Bacteroidia</taxon>
        <taxon>Bacteroidales</taxon>
        <taxon>Tannerellaceae</taxon>
        <taxon>Parabacteroides</taxon>
    </lineage>
</organism>
<dbReference type="PATRIC" id="fig|999418.3.peg.422"/>